<comment type="similarity">
    <text evidence="1">Belongs to the DNA polymerase type-Y family.</text>
</comment>
<evidence type="ECO:0000256" key="2">
    <source>
        <dbReference type="ARBA" id="ARBA00022763"/>
    </source>
</evidence>
<dbReference type="InterPro" id="IPR043502">
    <property type="entry name" value="DNA/RNA_pol_sf"/>
</dbReference>
<dbReference type="PATRIC" id="fig|1301098.3.peg.2603"/>
<protein>
    <recommendedName>
        <fullName evidence="3">UmuC domain-containing protein</fullName>
    </recommendedName>
</protein>
<dbReference type="SUPFAM" id="SSF56672">
    <property type="entry name" value="DNA/RNA polymerases"/>
    <property type="match status" value="1"/>
</dbReference>
<dbReference type="OrthoDB" id="5298951at2"/>
<dbReference type="PANTHER" id="PTHR35369:SF2">
    <property type="entry name" value="BLR3025 PROTEIN"/>
    <property type="match status" value="1"/>
</dbReference>
<dbReference type="Gene3D" id="3.30.70.270">
    <property type="match status" value="1"/>
</dbReference>
<dbReference type="InterPro" id="IPR050356">
    <property type="entry name" value="SulA_CellDiv_inhibitor"/>
</dbReference>
<dbReference type="PANTHER" id="PTHR35369">
    <property type="entry name" value="BLR3025 PROTEIN-RELATED"/>
    <property type="match status" value="1"/>
</dbReference>
<dbReference type="CDD" id="cd03468">
    <property type="entry name" value="PolY_like"/>
    <property type="match status" value="1"/>
</dbReference>
<reference evidence="4 5" key="1">
    <citation type="submission" date="2013-03" db="EMBL/GenBank/DDBJ databases">
        <authorList>
            <person name="Linke B."/>
        </authorList>
    </citation>
    <scope>NUCLEOTIDE SEQUENCE [LARGE SCALE GENOMIC DNA]</scope>
    <source>
        <strain evidence="4 5">B13</strain>
    </source>
</reference>
<proteinExistence type="inferred from homology"/>
<dbReference type="Gene3D" id="3.40.1170.60">
    <property type="match status" value="1"/>
</dbReference>
<evidence type="ECO:0000259" key="3">
    <source>
        <dbReference type="Pfam" id="PF00817"/>
    </source>
</evidence>
<dbReference type="Proteomes" id="UP000025241">
    <property type="component" value="Chromosome I"/>
</dbReference>
<accession>A0A024HGB0</accession>
<feature type="domain" description="UmuC" evidence="3">
    <location>
        <begin position="25"/>
        <end position="149"/>
    </location>
</feature>
<evidence type="ECO:0000256" key="1">
    <source>
        <dbReference type="ARBA" id="ARBA00010945"/>
    </source>
</evidence>
<dbReference type="HOGENOM" id="CLU_028184_0_1_6"/>
<dbReference type="KEGG" id="pkc:PKB_2594"/>
<evidence type="ECO:0000313" key="4">
    <source>
        <dbReference type="EMBL" id="CDF83941.1"/>
    </source>
</evidence>
<organism evidence="4 5">
    <name type="scientific">Pseudomonas knackmussii (strain DSM 6978 / CCUG 54928 / LMG 23759 / B13)</name>
    <dbReference type="NCBI Taxonomy" id="1301098"/>
    <lineage>
        <taxon>Bacteria</taxon>
        <taxon>Pseudomonadati</taxon>
        <taxon>Pseudomonadota</taxon>
        <taxon>Gammaproteobacteria</taxon>
        <taxon>Pseudomonadales</taxon>
        <taxon>Pseudomonadaceae</taxon>
        <taxon>Pseudomonas</taxon>
    </lineage>
</organism>
<dbReference type="RefSeq" id="WP_043252234.1">
    <property type="nucleotide sequence ID" value="NZ_HG322950.1"/>
</dbReference>
<sequence>MLWACILLPQLAMDAALRGRADPEAPLALLGGPAQRRVIQALNPAARQLGLRPGQSLTAARALSGDFACADYDAEEIQRCHDLLAAWAYGFSSQVSQHYPRALLLEVRSSLGLFGPWPRFEARLRAELDALGFRQRIGLAPNPVAARVLVNAGDGLVVEDPGELREVLGRLPLERCGLPKEALSSLARMGLRTLQQVLVLPRDGLARRFPPTLLQHLDALLGQRALALDFYRPPEVFESRLELNFDVESTQALLFPLRRLTGDLAAFLAGRDSGVQRFELHLEHHGRGDTRMPVGLLSAERDPAMLFELTRGRLEHLQLPAPVYAVRLHADELPAFAPEHRQLFDERPQQSLPWEQLRERLRARLGDDAVHGLGALAEHRPEQAWQPRDNPRPPPLAPCGPRPGWLLAQPQVLREAAPRILAGPERIESGWWDGGDLRRDYYLVETRAGQRAWAYREVGNEGPWLLHGWFA</sequence>
<dbReference type="InterPro" id="IPR043128">
    <property type="entry name" value="Rev_trsase/Diguanyl_cyclase"/>
</dbReference>
<dbReference type="eggNOG" id="COG0389">
    <property type="taxonomic scope" value="Bacteria"/>
</dbReference>
<keyword evidence="5" id="KW-1185">Reference proteome</keyword>
<dbReference type="GO" id="GO:0006281">
    <property type="term" value="P:DNA repair"/>
    <property type="evidence" value="ECO:0007669"/>
    <property type="project" value="InterPro"/>
</dbReference>
<dbReference type="EMBL" id="HG322950">
    <property type="protein sequence ID" value="CDF83941.1"/>
    <property type="molecule type" value="Genomic_DNA"/>
</dbReference>
<dbReference type="AlphaFoldDB" id="A0A024HGB0"/>
<dbReference type="STRING" id="1301098.PKB_2594"/>
<dbReference type="InterPro" id="IPR001126">
    <property type="entry name" value="UmuC"/>
</dbReference>
<name>A0A024HGB0_PSEKB</name>
<evidence type="ECO:0000313" key="5">
    <source>
        <dbReference type="Proteomes" id="UP000025241"/>
    </source>
</evidence>
<gene>
    <name evidence="4" type="ORF">PKB_2594</name>
</gene>
<dbReference type="Pfam" id="PF00817">
    <property type="entry name" value="IMS"/>
    <property type="match status" value="1"/>
</dbReference>
<reference evidence="4 5" key="2">
    <citation type="submission" date="2014-05" db="EMBL/GenBank/DDBJ databases">
        <title>Genome sequence of the 3-chlorobenzoate degrading bacterium Pseudomonas knackmussii B13 shows multiple evidence for horizontal gene transfer.</title>
        <authorList>
            <person name="Miyazaki R."/>
            <person name="Bertelli C."/>
            <person name="Falquet L."/>
            <person name="Robinson-Rechavi M."/>
            <person name="Gharib W."/>
            <person name="Roy S."/>
            <person name="Van der Meer J.R."/>
        </authorList>
    </citation>
    <scope>NUCLEOTIDE SEQUENCE [LARGE SCALE GENOMIC DNA]</scope>
    <source>
        <strain evidence="4 5">B13</strain>
    </source>
</reference>
<keyword evidence="2" id="KW-0227">DNA damage</keyword>